<evidence type="ECO:0000313" key="1">
    <source>
        <dbReference type="EMBL" id="RHD52092.1"/>
    </source>
</evidence>
<organism evidence="1 2">
    <name type="scientific">Bacteroides caccae</name>
    <dbReference type="NCBI Taxonomy" id="47678"/>
    <lineage>
        <taxon>Bacteria</taxon>
        <taxon>Pseudomonadati</taxon>
        <taxon>Bacteroidota</taxon>
        <taxon>Bacteroidia</taxon>
        <taxon>Bacteroidales</taxon>
        <taxon>Bacteroidaceae</taxon>
        <taxon>Bacteroides</taxon>
    </lineage>
</organism>
<accession>A0A414FPI1</accession>
<reference evidence="1 2" key="1">
    <citation type="submission" date="2018-08" db="EMBL/GenBank/DDBJ databases">
        <title>A genome reference for cultivated species of the human gut microbiota.</title>
        <authorList>
            <person name="Zou Y."/>
            <person name="Xue W."/>
            <person name="Luo G."/>
        </authorList>
    </citation>
    <scope>NUCLEOTIDE SEQUENCE [LARGE SCALE GENOMIC DNA]</scope>
    <source>
        <strain evidence="1 2">AM31-16AC</strain>
    </source>
</reference>
<dbReference type="AlphaFoldDB" id="A0A414FPI1"/>
<dbReference type="RefSeq" id="WP_060451281.1">
    <property type="nucleotide sequence ID" value="NZ_JARAOR010000210.1"/>
</dbReference>
<dbReference type="EMBL" id="QSJD01000004">
    <property type="protein sequence ID" value="RHD52092.1"/>
    <property type="molecule type" value="Genomic_DNA"/>
</dbReference>
<evidence type="ECO:0000313" key="2">
    <source>
        <dbReference type="Proteomes" id="UP000284689"/>
    </source>
</evidence>
<name>A0A414FPI1_9BACE</name>
<sequence>MKNFFEIKLQTENGVNNNAVVDSNAVERLANAWAGNAKLKVRFKTVAGKAQVRIMADFGNRKEEITTWADEALLEIVVNALNGKMKVDEYLMTEHLALEIEALETEMFKQDALSGRKLIFLKDFVTEDASYLHVVSKFFRGEVNYYVKRTDEIEQFLAENNLVTFKLIA</sequence>
<proteinExistence type="predicted"/>
<gene>
    <name evidence="1" type="ORF">DW794_03625</name>
</gene>
<comment type="caution">
    <text evidence="1">The sequence shown here is derived from an EMBL/GenBank/DDBJ whole genome shotgun (WGS) entry which is preliminary data.</text>
</comment>
<dbReference type="Proteomes" id="UP000284689">
    <property type="component" value="Unassembled WGS sequence"/>
</dbReference>
<protein>
    <submittedName>
        <fullName evidence="1">Uncharacterized protein</fullName>
    </submittedName>
</protein>